<dbReference type="Gene3D" id="3.90.226.10">
    <property type="entry name" value="2-enoyl-CoA Hydratase, Chain A, domain 1"/>
    <property type="match status" value="1"/>
</dbReference>
<dbReference type="CDD" id="cd06558">
    <property type="entry name" value="crotonase-like"/>
    <property type="match status" value="1"/>
</dbReference>
<dbReference type="InterPro" id="IPR029045">
    <property type="entry name" value="ClpP/crotonase-like_dom_sf"/>
</dbReference>
<dbReference type="Proteomes" id="UP000770015">
    <property type="component" value="Unassembled WGS sequence"/>
</dbReference>
<name>A0A9P8VED0_9PEZI</name>
<keyword evidence="5" id="KW-1185">Reference proteome</keyword>
<dbReference type="Pfam" id="PF00378">
    <property type="entry name" value="ECH_1"/>
    <property type="match status" value="1"/>
</dbReference>
<dbReference type="PANTHER" id="PTHR11941:SF158">
    <property type="entry name" value="ENOYL-COA HYDRATASE (AFU_ORTHOLOGUE AFUA_2G10650)"/>
    <property type="match status" value="1"/>
</dbReference>
<proteinExistence type="inferred from homology"/>
<protein>
    <submittedName>
        <fullName evidence="4">Carnitinyl-CoA dehydratase</fullName>
    </submittedName>
</protein>
<keyword evidence="2" id="KW-0456">Lyase</keyword>
<dbReference type="GO" id="GO:0005739">
    <property type="term" value="C:mitochondrion"/>
    <property type="evidence" value="ECO:0007669"/>
    <property type="project" value="TreeGrafter"/>
</dbReference>
<sequence>MAVLSTQTPPPPTPEFLDLSLPKPHVLLIRMNRPKALNALSVSALREMDAVLRWFESEITLLVAVLTGTGRAFCAGADLKHWRRTLTGESTELFSDLESLSRRTGVKPIIAAINGLALGGGFEFAVNCDLVVAAESAVFGLPEVKRGIAPNGGVLSRLVSTVGMQIASEIVLTGRQISAREMHGWGLVNQVVSSNQLVDAALRLAELITPNSPDGVICARAGLRQAWKTADVDEATNIWLRDHFAKLEKGHNAKEGLSAFVEKRAPQWKWGKSLL</sequence>
<dbReference type="PROSITE" id="PS00166">
    <property type="entry name" value="ENOYL_COA_HYDRATASE"/>
    <property type="match status" value="1"/>
</dbReference>
<comment type="caution">
    <text evidence="4">The sequence shown here is derived from an EMBL/GenBank/DDBJ whole genome shotgun (WGS) entry which is preliminary data.</text>
</comment>
<organism evidence="4 5">
    <name type="scientific">Plectosphaerella plurivora</name>
    <dbReference type="NCBI Taxonomy" id="936078"/>
    <lineage>
        <taxon>Eukaryota</taxon>
        <taxon>Fungi</taxon>
        <taxon>Dikarya</taxon>
        <taxon>Ascomycota</taxon>
        <taxon>Pezizomycotina</taxon>
        <taxon>Sordariomycetes</taxon>
        <taxon>Hypocreomycetidae</taxon>
        <taxon>Glomerellales</taxon>
        <taxon>Plectosphaerellaceae</taxon>
        <taxon>Plectosphaerella</taxon>
    </lineage>
</organism>
<reference evidence="4" key="1">
    <citation type="journal article" date="2021" name="Nat. Commun.">
        <title>Genetic determinants of endophytism in the Arabidopsis root mycobiome.</title>
        <authorList>
            <person name="Mesny F."/>
            <person name="Miyauchi S."/>
            <person name="Thiergart T."/>
            <person name="Pickel B."/>
            <person name="Atanasova L."/>
            <person name="Karlsson M."/>
            <person name="Huettel B."/>
            <person name="Barry K.W."/>
            <person name="Haridas S."/>
            <person name="Chen C."/>
            <person name="Bauer D."/>
            <person name="Andreopoulos W."/>
            <person name="Pangilinan J."/>
            <person name="LaButti K."/>
            <person name="Riley R."/>
            <person name="Lipzen A."/>
            <person name="Clum A."/>
            <person name="Drula E."/>
            <person name="Henrissat B."/>
            <person name="Kohler A."/>
            <person name="Grigoriev I.V."/>
            <person name="Martin F.M."/>
            <person name="Hacquard S."/>
        </authorList>
    </citation>
    <scope>NUCLEOTIDE SEQUENCE</scope>
    <source>
        <strain evidence="4">MPI-SDFR-AT-0117</strain>
    </source>
</reference>
<accession>A0A9P8VED0</accession>
<dbReference type="OrthoDB" id="2139957at2759"/>
<dbReference type="SUPFAM" id="SSF52096">
    <property type="entry name" value="ClpP/crotonase"/>
    <property type="match status" value="1"/>
</dbReference>
<dbReference type="GO" id="GO:0016829">
    <property type="term" value="F:lyase activity"/>
    <property type="evidence" value="ECO:0007669"/>
    <property type="project" value="UniProtKB-KW"/>
</dbReference>
<dbReference type="AlphaFoldDB" id="A0A9P8VED0"/>
<dbReference type="Gene3D" id="1.10.12.10">
    <property type="entry name" value="Lyase 2-enoyl-coa Hydratase, Chain A, domain 2"/>
    <property type="match status" value="1"/>
</dbReference>
<evidence type="ECO:0000256" key="1">
    <source>
        <dbReference type="ARBA" id="ARBA00005254"/>
    </source>
</evidence>
<dbReference type="PANTHER" id="PTHR11941">
    <property type="entry name" value="ENOYL-COA HYDRATASE-RELATED"/>
    <property type="match status" value="1"/>
</dbReference>
<evidence type="ECO:0000313" key="5">
    <source>
        <dbReference type="Proteomes" id="UP000770015"/>
    </source>
</evidence>
<dbReference type="EMBL" id="JAGSXJ010000009">
    <property type="protein sequence ID" value="KAH6688412.1"/>
    <property type="molecule type" value="Genomic_DNA"/>
</dbReference>
<evidence type="ECO:0000313" key="4">
    <source>
        <dbReference type="EMBL" id="KAH6688412.1"/>
    </source>
</evidence>
<dbReference type="InterPro" id="IPR001753">
    <property type="entry name" value="Enoyl-CoA_hydra/iso"/>
</dbReference>
<dbReference type="GO" id="GO:0006635">
    <property type="term" value="P:fatty acid beta-oxidation"/>
    <property type="evidence" value="ECO:0007669"/>
    <property type="project" value="TreeGrafter"/>
</dbReference>
<gene>
    <name evidence="4" type="ORF">F5X68DRAFT_260909</name>
</gene>
<comment type="similarity">
    <text evidence="1 3">Belongs to the enoyl-CoA hydratase/isomerase family.</text>
</comment>
<evidence type="ECO:0000256" key="3">
    <source>
        <dbReference type="RuleBase" id="RU003707"/>
    </source>
</evidence>
<dbReference type="InterPro" id="IPR014748">
    <property type="entry name" value="Enoyl-CoA_hydra_C"/>
</dbReference>
<dbReference type="InterPro" id="IPR018376">
    <property type="entry name" value="Enoyl-CoA_hyd/isom_CS"/>
</dbReference>
<evidence type="ECO:0000256" key="2">
    <source>
        <dbReference type="ARBA" id="ARBA00023239"/>
    </source>
</evidence>